<dbReference type="EMBL" id="KB908481">
    <property type="protein sequence ID" value="EOA92223.1"/>
    <property type="molecule type" value="Genomic_DNA"/>
</dbReference>
<keyword evidence="4" id="KW-1185">Reference proteome</keyword>
<reference evidence="3 4" key="2">
    <citation type="journal article" date="2013" name="PLoS Genet.">
        <title>Comparative genome structure, secondary metabolite, and effector coding capacity across Cochliobolus pathogens.</title>
        <authorList>
            <person name="Condon B.J."/>
            <person name="Leng Y."/>
            <person name="Wu D."/>
            <person name="Bushley K.E."/>
            <person name="Ohm R.A."/>
            <person name="Otillar R."/>
            <person name="Martin J."/>
            <person name="Schackwitz W."/>
            <person name="Grimwood J."/>
            <person name="MohdZainudin N."/>
            <person name="Xue C."/>
            <person name="Wang R."/>
            <person name="Manning V.A."/>
            <person name="Dhillon B."/>
            <person name="Tu Z.J."/>
            <person name="Steffenson B.J."/>
            <person name="Salamov A."/>
            <person name="Sun H."/>
            <person name="Lowry S."/>
            <person name="LaButti K."/>
            <person name="Han J."/>
            <person name="Copeland A."/>
            <person name="Lindquist E."/>
            <person name="Barry K."/>
            <person name="Schmutz J."/>
            <person name="Baker S.E."/>
            <person name="Ciuffetti L.M."/>
            <person name="Grigoriev I.V."/>
            <person name="Zhong S."/>
            <person name="Turgeon B.G."/>
        </authorList>
    </citation>
    <scope>NUCLEOTIDE SEQUENCE [LARGE SCALE GENOMIC DNA]</scope>
    <source>
        <strain evidence="4">28A</strain>
    </source>
</reference>
<dbReference type="GeneID" id="19398482"/>
<reference evidence="3 4" key="1">
    <citation type="journal article" date="2012" name="PLoS Pathog.">
        <title>Diverse lifestyles and strategies of plant pathogenesis encoded in the genomes of eighteen Dothideomycetes fungi.</title>
        <authorList>
            <person name="Ohm R.A."/>
            <person name="Feau N."/>
            <person name="Henrissat B."/>
            <person name="Schoch C.L."/>
            <person name="Horwitz B.A."/>
            <person name="Barry K.W."/>
            <person name="Condon B.J."/>
            <person name="Copeland A.C."/>
            <person name="Dhillon B."/>
            <person name="Glaser F."/>
            <person name="Hesse C.N."/>
            <person name="Kosti I."/>
            <person name="LaButti K."/>
            <person name="Lindquist E.A."/>
            <person name="Lucas S."/>
            <person name="Salamov A.A."/>
            <person name="Bradshaw R.E."/>
            <person name="Ciuffetti L."/>
            <person name="Hamelin R.C."/>
            <person name="Kema G.H.J."/>
            <person name="Lawrence C."/>
            <person name="Scott J.A."/>
            <person name="Spatafora J.W."/>
            <person name="Turgeon B.G."/>
            <person name="de Wit P.J.G.M."/>
            <person name="Zhong S."/>
            <person name="Goodwin S.B."/>
            <person name="Grigoriev I.V."/>
        </authorList>
    </citation>
    <scope>NUCLEOTIDE SEQUENCE [LARGE SCALE GENOMIC DNA]</scope>
    <source>
        <strain evidence="4">28A</strain>
    </source>
</reference>
<dbReference type="OrthoDB" id="5409186at2759"/>
<dbReference type="Proteomes" id="UP000016935">
    <property type="component" value="Unassembled WGS sequence"/>
</dbReference>
<dbReference type="AlphaFoldDB" id="R0KH73"/>
<dbReference type="STRING" id="671987.R0KH73"/>
<feature type="signal peptide" evidence="2">
    <location>
        <begin position="1"/>
        <end position="17"/>
    </location>
</feature>
<gene>
    <name evidence="3" type="ORF">SETTUDRAFT_162678</name>
</gene>
<feature type="chain" id="PRO_5004354193" evidence="2">
    <location>
        <begin position="18"/>
        <end position="250"/>
    </location>
</feature>
<feature type="region of interest" description="Disordered" evidence="1">
    <location>
        <begin position="133"/>
        <end position="219"/>
    </location>
</feature>
<feature type="compositionally biased region" description="Polar residues" evidence="1">
    <location>
        <begin position="205"/>
        <end position="219"/>
    </location>
</feature>
<dbReference type="HOGENOM" id="CLU_1219513_0_0_1"/>
<evidence type="ECO:0000256" key="2">
    <source>
        <dbReference type="SAM" id="SignalP"/>
    </source>
</evidence>
<dbReference type="eggNOG" id="ENOG502RZBP">
    <property type="taxonomic scope" value="Eukaryota"/>
</dbReference>
<keyword evidence="2" id="KW-0732">Signal</keyword>
<name>R0KH73_EXST2</name>
<evidence type="ECO:0000313" key="4">
    <source>
        <dbReference type="Proteomes" id="UP000016935"/>
    </source>
</evidence>
<evidence type="ECO:0000256" key="1">
    <source>
        <dbReference type="SAM" id="MobiDB-lite"/>
    </source>
</evidence>
<accession>R0KH73</accession>
<protein>
    <submittedName>
        <fullName evidence="3">Uncharacterized protein</fullName>
    </submittedName>
</protein>
<organism evidence="3 4">
    <name type="scientific">Exserohilum turcicum (strain 28A)</name>
    <name type="common">Northern leaf blight fungus</name>
    <name type="synonym">Setosphaeria turcica</name>
    <dbReference type="NCBI Taxonomy" id="671987"/>
    <lineage>
        <taxon>Eukaryota</taxon>
        <taxon>Fungi</taxon>
        <taxon>Dikarya</taxon>
        <taxon>Ascomycota</taxon>
        <taxon>Pezizomycotina</taxon>
        <taxon>Dothideomycetes</taxon>
        <taxon>Pleosporomycetidae</taxon>
        <taxon>Pleosporales</taxon>
        <taxon>Pleosporineae</taxon>
        <taxon>Pleosporaceae</taxon>
        <taxon>Exserohilum</taxon>
    </lineage>
</organism>
<sequence length="250" mass="25609">MHFSVVTLAALSTSVLATQGLISHQSFSAMLRRGEALSKRQGYYPDGSGTPCSGTGTTCEEVCGATYNECSSTEGRGLCFEPSTGAQCCSGTGKVCDPGYYCTRDAAGIPYCCVENVSAEQCAREYGVDGTLIPDSATPAVPSPTESPEIPSASDAESYTEEPPSFTSEDISPTETAEPETTEAPYPSTGASNKPTLPNVFPTGGYSSRTLTPNPSSVSSALPQFTGGAALRSCGQGALMLAGAAGLVML</sequence>
<dbReference type="RefSeq" id="XP_008021107.1">
    <property type="nucleotide sequence ID" value="XM_008022916.1"/>
</dbReference>
<evidence type="ECO:0000313" key="3">
    <source>
        <dbReference type="EMBL" id="EOA92223.1"/>
    </source>
</evidence>
<proteinExistence type="predicted"/>